<evidence type="ECO:0000256" key="2">
    <source>
        <dbReference type="ARBA" id="ARBA00016082"/>
    </source>
</evidence>
<dbReference type="InterPro" id="IPR002104">
    <property type="entry name" value="Integrase_catalytic"/>
</dbReference>
<evidence type="ECO:0000256" key="3">
    <source>
        <dbReference type="ARBA" id="ARBA00022679"/>
    </source>
</evidence>
<feature type="domain" description="Tyr recombinase" evidence="8">
    <location>
        <begin position="191"/>
        <end position="400"/>
    </location>
</feature>
<dbReference type="GO" id="GO:0003677">
    <property type="term" value="F:DNA binding"/>
    <property type="evidence" value="ECO:0007669"/>
    <property type="project" value="InterPro"/>
</dbReference>
<proteinExistence type="inferred from homology"/>
<dbReference type="PANTHER" id="PTHR30349:SF64">
    <property type="entry name" value="PROPHAGE INTEGRASE INTD-RELATED"/>
    <property type="match status" value="1"/>
</dbReference>
<dbReference type="GO" id="GO:0016787">
    <property type="term" value="F:hydrolase activity"/>
    <property type="evidence" value="ECO:0007669"/>
    <property type="project" value="UniProtKB-KW"/>
</dbReference>
<reference evidence="9" key="1">
    <citation type="submission" date="2020-04" db="EMBL/GenBank/DDBJ databases">
        <authorList>
            <person name="Chiriac C."/>
            <person name="Salcher M."/>
            <person name="Ghai R."/>
            <person name="Kavagutti S V."/>
        </authorList>
    </citation>
    <scope>NUCLEOTIDE SEQUENCE</scope>
</reference>
<dbReference type="EMBL" id="LR796489">
    <property type="protein sequence ID" value="CAB4147069.1"/>
    <property type="molecule type" value="Genomic_DNA"/>
</dbReference>
<dbReference type="GO" id="GO:0006310">
    <property type="term" value="P:DNA recombination"/>
    <property type="evidence" value="ECO:0007669"/>
    <property type="project" value="UniProtKB-KW"/>
</dbReference>
<comment type="similarity">
    <text evidence="1">Belongs to the 'phage' integrase family.</text>
</comment>
<accession>A0A6J5MU16</accession>
<sequence length="403" mass="45623">MVEYHSNEFFELMGRKRNSIPSYMLHKKSGSARTCWGDVTVYLGKHGTPESLAAYQQTLALFFATGKIKLEPDSLVSTKELVDGFLKWVETQYDAESTEPRNHELALRGVVLLFGGIPAKDFRAPQMTAVREMWIQKGNTGTPLTRGVITKYQRYVVRCFRWGVSTERIPASSWDALRALEKLKKRRSAAREPEKVKPVCWEHVVAIKPHVARQVWSMVLLMWHTGMRPGEVCQIAWQDIDRSKNIWIYSPNKHKTEYRDIERHIGIGKQSQDILLEWIDKPPDKPMFSPADAEAERRAILRANRKTKVQPSQADRTVAKPAKAAGDAYTASSFGKRVGDAAESAGLPRWSPNRIRHSFATRVRSEIGLHAAQVALGHQHADVTQVYAEKDMALVIEVAEKLG</sequence>
<evidence type="ECO:0000256" key="4">
    <source>
        <dbReference type="ARBA" id="ARBA00022801"/>
    </source>
</evidence>
<keyword evidence="6" id="KW-0233">DNA recombination</keyword>
<organism evidence="9">
    <name type="scientific">uncultured Caudovirales phage</name>
    <dbReference type="NCBI Taxonomy" id="2100421"/>
    <lineage>
        <taxon>Viruses</taxon>
        <taxon>Duplodnaviria</taxon>
        <taxon>Heunggongvirae</taxon>
        <taxon>Uroviricota</taxon>
        <taxon>Caudoviricetes</taxon>
        <taxon>Peduoviridae</taxon>
        <taxon>Maltschvirus</taxon>
        <taxon>Maltschvirus maltsch</taxon>
    </lineage>
</organism>
<protein>
    <recommendedName>
        <fullName evidence="2">Integrase</fullName>
    </recommendedName>
</protein>
<dbReference type="CDD" id="cd00397">
    <property type="entry name" value="DNA_BRE_C"/>
    <property type="match status" value="1"/>
</dbReference>
<dbReference type="GO" id="GO:0015074">
    <property type="term" value="P:DNA integration"/>
    <property type="evidence" value="ECO:0007669"/>
    <property type="project" value="UniProtKB-KW"/>
</dbReference>
<keyword evidence="4" id="KW-0378">Hydrolase</keyword>
<keyword evidence="7" id="KW-1160">Virus entry into host cell</keyword>
<dbReference type="Pfam" id="PF00589">
    <property type="entry name" value="Phage_integrase"/>
    <property type="match status" value="1"/>
</dbReference>
<evidence type="ECO:0000259" key="8">
    <source>
        <dbReference type="PROSITE" id="PS51898"/>
    </source>
</evidence>
<keyword evidence="5" id="KW-0229">DNA integration</keyword>
<gene>
    <name evidence="9" type="ORF">UFOVP517_10</name>
</gene>
<evidence type="ECO:0000256" key="5">
    <source>
        <dbReference type="ARBA" id="ARBA00022908"/>
    </source>
</evidence>
<evidence type="ECO:0000256" key="7">
    <source>
        <dbReference type="ARBA" id="ARBA00023195"/>
    </source>
</evidence>
<dbReference type="SUPFAM" id="SSF56349">
    <property type="entry name" value="DNA breaking-rejoining enzymes"/>
    <property type="match status" value="1"/>
</dbReference>
<name>A0A6J5MU16_9CAUD</name>
<evidence type="ECO:0000256" key="1">
    <source>
        <dbReference type="ARBA" id="ARBA00008857"/>
    </source>
</evidence>
<evidence type="ECO:0000256" key="6">
    <source>
        <dbReference type="ARBA" id="ARBA00023172"/>
    </source>
</evidence>
<dbReference type="PANTHER" id="PTHR30349">
    <property type="entry name" value="PHAGE INTEGRASE-RELATED"/>
    <property type="match status" value="1"/>
</dbReference>
<dbReference type="PROSITE" id="PS51898">
    <property type="entry name" value="TYR_RECOMBINASE"/>
    <property type="match status" value="1"/>
</dbReference>
<dbReference type="Gene3D" id="1.10.443.10">
    <property type="entry name" value="Intergrase catalytic core"/>
    <property type="match status" value="1"/>
</dbReference>
<evidence type="ECO:0000313" key="9">
    <source>
        <dbReference type="EMBL" id="CAB4147069.1"/>
    </source>
</evidence>
<dbReference type="GO" id="GO:0075713">
    <property type="term" value="P:establishment of integrated proviral latency"/>
    <property type="evidence" value="ECO:0007669"/>
    <property type="project" value="UniProtKB-KW"/>
</dbReference>
<keyword evidence="3" id="KW-0808">Transferase</keyword>
<dbReference type="GO" id="GO:0016740">
    <property type="term" value="F:transferase activity"/>
    <property type="evidence" value="ECO:0007669"/>
    <property type="project" value="UniProtKB-KW"/>
</dbReference>
<dbReference type="GO" id="GO:0044826">
    <property type="term" value="P:viral genome integration into host DNA"/>
    <property type="evidence" value="ECO:0007669"/>
    <property type="project" value="UniProtKB-KW"/>
</dbReference>
<dbReference type="InterPro" id="IPR013762">
    <property type="entry name" value="Integrase-like_cat_sf"/>
</dbReference>
<keyword evidence="7" id="KW-1179">Viral genome integration</keyword>
<dbReference type="InterPro" id="IPR050090">
    <property type="entry name" value="Tyrosine_recombinase_XerCD"/>
</dbReference>
<dbReference type="InterPro" id="IPR011010">
    <property type="entry name" value="DNA_brk_join_enz"/>
</dbReference>